<feature type="region of interest" description="Disordered" evidence="1">
    <location>
        <begin position="66"/>
        <end position="106"/>
    </location>
</feature>
<evidence type="ECO:0000313" key="2">
    <source>
        <dbReference type="EMBL" id="AFR42827.1"/>
    </source>
</evidence>
<protein>
    <submittedName>
        <fullName evidence="2">Uncharacterized protein</fullName>
    </submittedName>
</protein>
<reference evidence="2 3" key="1">
    <citation type="submission" date="2005-10" db="EMBL/GenBank/DDBJ databases">
        <title>Complete sequence of Geobacter metallireducens GS-15.</title>
        <authorList>
            <consortium name="US DOE Joint Genome Institute"/>
            <person name="Copeland A."/>
            <person name="Lucas S."/>
            <person name="Lapidus A."/>
            <person name="Barry K."/>
            <person name="Detter J.C."/>
            <person name="Glavina T."/>
            <person name="Hammon N."/>
            <person name="Israni S."/>
            <person name="Pitluck S."/>
            <person name="Di Bartolo G."/>
            <person name="Chain P."/>
            <person name="Schmutz J."/>
            <person name="Larimer F."/>
            <person name="Land M."/>
            <person name="Kyrpides N."/>
            <person name="Ivanova N."/>
            <person name="Richardson P."/>
        </authorList>
    </citation>
    <scope>NUCLEOTIDE SEQUENCE [LARGE SCALE GENOMIC DNA]</scope>
    <source>
        <strain evidence="3">ATCC 53774 / DSM 7210 / GS-15</strain>
    </source>
</reference>
<dbReference type="HOGENOM" id="CLU_3356398_0_0_7"/>
<keyword evidence="3" id="KW-1185">Reference proteome</keyword>
<proteinExistence type="predicted"/>
<dbReference type="KEGG" id="gme:Gmet_3607"/>
<dbReference type="EMBL" id="CP000148">
    <property type="protein sequence ID" value="AFR42827.1"/>
    <property type="molecule type" value="Genomic_DNA"/>
</dbReference>
<accession>J7M0A0</accession>
<dbReference type="AlphaFoldDB" id="J7M0A0"/>
<sequence>MSSIQLFTRNSRYYHLQWIPPDLRSLHGERVEPVKPPLKTADRKQAQGLASGRYQKYTVTSSLLRSGLLAPDQTPDPLAEDSPKKRKDQAEAVNHDVSPPRPHPKPLAQLFIEEHSPSVPPGLNRNILLPVKEKSRRYKLKFNDNCCATRQKVQNALQKVPQKEVDDKEKGVNHIG</sequence>
<organism evidence="2 3">
    <name type="scientific">Geobacter metallireducens (strain ATCC 53774 / DSM 7210 / GS-15)</name>
    <dbReference type="NCBI Taxonomy" id="269799"/>
    <lineage>
        <taxon>Bacteria</taxon>
        <taxon>Pseudomonadati</taxon>
        <taxon>Thermodesulfobacteriota</taxon>
        <taxon>Desulfuromonadia</taxon>
        <taxon>Geobacterales</taxon>
        <taxon>Geobacteraceae</taxon>
        <taxon>Geobacter</taxon>
    </lineage>
</organism>
<dbReference type="STRING" id="269799.Gmet_3607"/>
<dbReference type="Proteomes" id="UP000007073">
    <property type="component" value="Chromosome"/>
</dbReference>
<reference evidence="2 3" key="2">
    <citation type="journal article" date="2009" name="BMC Microbiol.">
        <title>The genome sequence of Geobacter metallireducens: features of metabolism, physiology and regulation common and dissimilar to Geobacter sulfurreducens.</title>
        <authorList>
            <person name="Aklujkar M."/>
            <person name="Krushkal J."/>
            <person name="DiBartolo G."/>
            <person name="Lapidus A."/>
            <person name="Land M.L."/>
            <person name="Lovley D.R."/>
        </authorList>
    </citation>
    <scope>NUCLEOTIDE SEQUENCE [LARGE SCALE GENOMIC DNA]</scope>
    <source>
        <strain evidence="3">ATCC 53774 / DSM 7210 / GS-15</strain>
    </source>
</reference>
<name>J7M0A0_GEOMG</name>
<gene>
    <name evidence="2" type="ordered locus">Gmet_3607</name>
</gene>
<evidence type="ECO:0000313" key="3">
    <source>
        <dbReference type="Proteomes" id="UP000007073"/>
    </source>
</evidence>
<dbReference type="eggNOG" id="COG0582">
    <property type="taxonomic scope" value="Bacteria"/>
</dbReference>
<evidence type="ECO:0000256" key="1">
    <source>
        <dbReference type="SAM" id="MobiDB-lite"/>
    </source>
</evidence>